<name>A9CTW2_9FLAO</name>
<dbReference type="EMBL" id="ABIB01000026">
    <property type="protein sequence ID" value="EDP94150.1"/>
    <property type="molecule type" value="Genomic_DNA"/>
</dbReference>
<dbReference type="RefSeq" id="WP_007093520.1">
    <property type="nucleotide sequence ID" value="NZ_CP142125.1"/>
</dbReference>
<proteinExistence type="predicted"/>
<protein>
    <recommendedName>
        <fullName evidence="3">General secretion pathway protein</fullName>
    </recommendedName>
</protein>
<dbReference type="OrthoDB" id="1343945at2"/>
<reference evidence="1 2" key="1">
    <citation type="journal article" date="2011" name="J. Bacteriol.">
        <title>Genome sequence of the algicidal bacterium Kordia algicida OT-1.</title>
        <authorList>
            <person name="Lee H.S."/>
            <person name="Kang S.G."/>
            <person name="Kwon K.K."/>
            <person name="Lee J.H."/>
            <person name="Kim S.J."/>
        </authorList>
    </citation>
    <scope>NUCLEOTIDE SEQUENCE [LARGE SCALE GENOMIC DNA]</scope>
    <source>
        <strain evidence="1 2">OT-1</strain>
    </source>
</reference>
<organism evidence="1 2">
    <name type="scientific">Kordia algicida OT-1</name>
    <dbReference type="NCBI Taxonomy" id="391587"/>
    <lineage>
        <taxon>Bacteria</taxon>
        <taxon>Pseudomonadati</taxon>
        <taxon>Bacteroidota</taxon>
        <taxon>Flavobacteriia</taxon>
        <taxon>Flavobacteriales</taxon>
        <taxon>Flavobacteriaceae</taxon>
        <taxon>Kordia</taxon>
    </lineage>
</organism>
<evidence type="ECO:0000313" key="2">
    <source>
        <dbReference type="Proteomes" id="UP000002945"/>
    </source>
</evidence>
<dbReference type="Proteomes" id="UP000002945">
    <property type="component" value="Unassembled WGS sequence"/>
</dbReference>
<dbReference type="AlphaFoldDB" id="A9CTW2"/>
<evidence type="ECO:0000313" key="1">
    <source>
        <dbReference type="EMBL" id="EDP94150.1"/>
    </source>
</evidence>
<accession>A9CTW2</accession>
<comment type="caution">
    <text evidence="1">The sequence shown here is derived from an EMBL/GenBank/DDBJ whole genome shotgun (WGS) entry which is preliminary data.</text>
</comment>
<sequence length="170" mass="19672">MSNTLKNRLLIAGFIVVLFMCYKFAFAKTFELKAEHDALIKEQQIFKNTPKQLALLKKKKQYYDSLLTKYKIGGTSLQNNLLNKVTRFSKGNNLKVVDFSAPHVYTEKSLIINTYSFTVEGHFNNILQLIYTLEQRTKYGEIVSVSYEKKKNYRKGTSYLQATIILQSFG</sequence>
<dbReference type="Gene3D" id="3.30.70.60">
    <property type="match status" value="1"/>
</dbReference>
<dbReference type="eggNOG" id="ENOG5032QST">
    <property type="taxonomic scope" value="Bacteria"/>
</dbReference>
<gene>
    <name evidence="1" type="ORF">KAOT1_04747</name>
</gene>
<dbReference type="HOGENOM" id="CLU_133702_0_0_10"/>
<dbReference type="InterPro" id="IPR014717">
    <property type="entry name" value="Transl_elong_EF1B/ribsomal_bS6"/>
</dbReference>
<keyword evidence="2" id="KW-1185">Reference proteome</keyword>
<evidence type="ECO:0008006" key="3">
    <source>
        <dbReference type="Google" id="ProtNLM"/>
    </source>
</evidence>